<evidence type="ECO:0000256" key="1">
    <source>
        <dbReference type="ARBA" id="ARBA00023015"/>
    </source>
</evidence>
<dbReference type="PANTHER" id="PTHR11618:SF13">
    <property type="entry name" value="TRANSCRIPTION INITIATION FACTOR IIB"/>
    <property type="match status" value="1"/>
</dbReference>
<dbReference type="InterPro" id="IPR000812">
    <property type="entry name" value="TFIIB"/>
</dbReference>
<proteinExistence type="predicted"/>
<dbReference type="PRINTS" id="PR00685">
    <property type="entry name" value="TIFACTORIIB"/>
</dbReference>
<dbReference type="InterPro" id="IPR013150">
    <property type="entry name" value="TFIIB_cyclin"/>
</dbReference>
<sequence length="280" mass="31428">MCDHPEMSIVVDEGQNVCTHCGSILEQVISEGAEWRYYGADDRNDDPSRVGLAIHKLLPESSYGSMAMNKKSNSPQIKSIQRLSAWCLASHSERSWLAALEMLNQYAYRNGFTKAILQEACALLKAQEDALKLRGETRRALMGAVFFVSCRRFDVSRTHEEIADMFRVSTRSLSKAIQRFGFVADENPLRKTQLSLAERMMNGLSVSEEQRADILESIRQVFKSPDEELEHTPKVMVAGLIARVMAKGITEKAALRTFMKDFSKHSGVSVVSIQKVCYAP</sequence>
<evidence type="ECO:0000313" key="4">
    <source>
        <dbReference type="EMBL" id="QHU13051.1"/>
    </source>
</evidence>
<dbReference type="GO" id="GO:0097550">
    <property type="term" value="C:transcription preinitiation complex"/>
    <property type="evidence" value="ECO:0007669"/>
    <property type="project" value="TreeGrafter"/>
</dbReference>
<protein>
    <recommendedName>
        <fullName evidence="3">Transcription factor TFIIB cyclin-like domain-containing protein</fullName>
    </recommendedName>
</protein>
<reference evidence="4" key="1">
    <citation type="journal article" date="2020" name="Nature">
        <title>Giant virus diversity and host interactions through global metagenomics.</title>
        <authorList>
            <person name="Schulz F."/>
            <person name="Roux S."/>
            <person name="Paez-Espino D."/>
            <person name="Jungbluth S."/>
            <person name="Walsh D.A."/>
            <person name="Denef V.J."/>
            <person name="McMahon K.D."/>
            <person name="Konstantinidis K.T."/>
            <person name="Eloe-Fadrosh E.A."/>
            <person name="Kyrpides N.C."/>
            <person name="Woyke T."/>
        </authorList>
    </citation>
    <scope>NUCLEOTIDE SEQUENCE</scope>
    <source>
        <strain evidence="4">GVMAG-S-1101176-114</strain>
    </source>
</reference>
<dbReference type="GO" id="GO:0017025">
    <property type="term" value="F:TBP-class protein binding"/>
    <property type="evidence" value="ECO:0007669"/>
    <property type="project" value="InterPro"/>
</dbReference>
<keyword evidence="1" id="KW-0805">Transcription regulation</keyword>
<dbReference type="AlphaFoldDB" id="A0A6C0K7C3"/>
<name>A0A6C0K7C3_9ZZZZ</name>
<dbReference type="InterPro" id="IPR036915">
    <property type="entry name" value="Cyclin-like_sf"/>
</dbReference>
<evidence type="ECO:0000256" key="2">
    <source>
        <dbReference type="ARBA" id="ARBA00023163"/>
    </source>
</evidence>
<dbReference type="GO" id="GO:0005634">
    <property type="term" value="C:nucleus"/>
    <property type="evidence" value="ECO:0007669"/>
    <property type="project" value="TreeGrafter"/>
</dbReference>
<organism evidence="4">
    <name type="scientific">viral metagenome</name>
    <dbReference type="NCBI Taxonomy" id="1070528"/>
    <lineage>
        <taxon>unclassified sequences</taxon>
        <taxon>metagenomes</taxon>
        <taxon>organismal metagenomes</taxon>
    </lineage>
</organism>
<dbReference type="Gene3D" id="1.10.472.170">
    <property type="match status" value="1"/>
</dbReference>
<dbReference type="Pfam" id="PF00382">
    <property type="entry name" value="TFIIB"/>
    <property type="match status" value="1"/>
</dbReference>
<evidence type="ECO:0000259" key="3">
    <source>
        <dbReference type="Pfam" id="PF00382"/>
    </source>
</evidence>
<dbReference type="SUPFAM" id="SSF57783">
    <property type="entry name" value="Zinc beta-ribbon"/>
    <property type="match status" value="1"/>
</dbReference>
<keyword evidence="2" id="KW-0804">Transcription</keyword>
<dbReference type="EMBL" id="MN740813">
    <property type="protein sequence ID" value="QHU13051.1"/>
    <property type="molecule type" value="Genomic_DNA"/>
</dbReference>
<dbReference type="SUPFAM" id="SSF47954">
    <property type="entry name" value="Cyclin-like"/>
    <property type="match status" value="1"/>
</dbReference>
<dbReference type="GO" id="GO:0070897">
    <property type="term" value="P:transcription preinitiation complex assembly"/>
    <property type="evidence" value="ECO:0007669"/>
    <property type="project" value="InterPro"/>
</dbReference>
<dbReference type="PANTHER" id="PTHR11618">
    <property type="entry name" value="TRANSCRIPTION INITIATION FACTOR IIB-RELATED"/>
    <property type="match status" value="1"/>
</dbReference>
<feature type="domain" description="Transcription factor TFIIB cyclin-like" evidence="3">
    <location>
        <begin position="98"/>
        <end position="177"/>
    </location>
</feature>
<accession>A0A6C0K7C3</accession>